<proteinExistence type="predicted"/>
<evidence type="ECO:0008006" key="3">
    <source>
        <dbReference type="Google" id="ProtNLM"/>
    </source>
</evidence>
<evidence type="ECO:0000313" key="1">
    <source>
        <dbReference type="EMBL" id="EYC12958.1"/>
    </source>
</evidence>
<name>A0A016UED0_9BILA</name>
<protein>
    <recommendedName>
        <fullName evidence="3">Reverse transcriptase domain-containing protein</fullName>
    </recommendedName>
</protein>
<keyword evidence="2" id="KW-1185">Reference proteome</keyword>
<organism evidence="1 2">
    <name type="scientific">Ancylostoma ceylanicum</name>
    <dbReference type="NCBI Taxonomy" id="53326"/>
    <lineage>
        <taxon>Eukaryota</taxon>
        <taxon>Metazoa</taxon>
        <taxon>Ecdysozoa</taxon>
        <taxon>Nematoda</taxon>
        <taxon>Chromadorea</taxon>
        <taxon>Rhabditida</taxon>
        <taxon>Rhabditina</taxon>
        <taxon>Rhabditomorpha</taxon>
        <taxon>Strongyloidea</taxon>
        <taxon>Ancylostomatidae</taxon>
        <taxon>Ancylostomatinae</taxon>
        <taxon>Ancylostoma</taxon>
    </lineage>
</organism>
<dbReference type="OrthoDB" id="418748at2759"/>
<dbReference type="Proteomes" id="UP000024635">
    <property type="component" value="Unassembled WGS sequence"/>
</dbReference>
<dbReference type="EMBL" id="JARK01001381">
    <property type="protein sequence ID" value="EYC12958.1"/>
    <property type="molecule type" value="Genomic_DNA"/>
</dbReference>
<dbReference type="AlphaFoldDB" id="A0A016UED0"/>
<comment type="caution">
    <text evidence="1">The sequence shown here is derived from an EMBL/GenBank/DDBJ whole genome shotgun (WGS) entry which is preliminary data.</text>
</comment>
<evidence type="ECO:0000313" key="2">
    <source>
        <dbReference type="Proteomes" id="UP000024635"/>
    </source>
</evidence>
<accession>A0A016UED0</accession>
<sequence length="132" mass="15559">MSRRRDRNILVDTKVIFSDHVAAQHRLLVMDLKISRPKKARLRKDTQRIKWWKLKEQKDEALPALLSCLTSSTECTVEEQWKATVNAQKDSTTGVLGRTSPGKTKIENATWWWNEEEQAAFARKKTEYKRWM</sequence>
<reference evidence="2" key="1">
    <citation type="journal article" date="2015" name="Nat. Genet.">
        <title>The genome and transcriptome of the zoonotic hookworm Ancylostoma ceylanicum identify infection-specific gene families.</title>
        <authorList>
            <person name="Schwarz E.M."/>
            <person name="Hu Y."/>
            <person name="Antoshechkin I."/>
            <person name="Miller M.M."/>
            <person name="Sternberg P.W."/>
            <person name="Aroian R.V."/>
        </authorList>
    </citation>
    <scope>NUCLEOTIDE SEQUENCE</scope>
    <source>
        <strain evidence="2">HY135</strain>
    </source>
</reference>
<gene>
    <name evidence="1" type="primary">Acey_s0045.g1181</name>
    <name evidence="1" type="ORF">Y032_0045g1181</name>
</gene>